<gene>
    <name evidence="1" type="ORF">ABVK50_04155</name>
</gene>
<sequence>MFNGWFRNERVGSGTALYVAGNRLALDAFHAEVGNGVEHPGVGLLGAAESSRAGASSTSRPR</sequence>
<dbReference type="RefSeq" id="WP_353642709.1">
    <property type="nucleotide sequence ID" value="NZ_CP159253.1"/>
</dbReference>
<accession>A0AAU8CS39</accession>
<dbReference type="AlphaFoldDB" id="A0AAU8CS39"/>
<organism evidence="1">
    <name type="scientific">Mesorhizobium sp. WSM2240</name>
    <dbReference type="NCBI Taxonomy" id="3228851"/>
    <lineage>
        <taxon>Bacteria</taxon>
        <taxon>Pseudomonadati</taxon>
        <taxon>Pseudomonadota</taxon>
        <taxon>Alphaproteobacteria</taxon>
        <taxon>Hyphomicrobiales</taxon>
        <taxon>Phyllobacteriaceae</taxon>
        <taxon>Mesorhizobium</taxon>
    </lineage>
</organism>
<dbReference type="EMBL" id="CP159253">
    <property type="protein sequence ID" value="XCG49761.1"/>
    <property type="molecule type" value="Genomic_DNA"/>
</dbReference>
<protein>
    <submittedName>
        <fullName evidence="1">Uncharacterized protein</fullName>
    </submittedName>
</protein>
<evidence type="ECO:0000313" key="1">
    <source>
        <dbReference type="EMBL" id="XCG49761.1"/>
    </source>
</evidence>
<reference evidence="1" key="1">
    <citation type="submission" date="2024-06" db="EMBL/GenBank/DDBJ databases">
        <title>Mesorhizobium karijinii sp. nov., a symbiont of the iconic Swainsona formosa from arid Australia.</title>
        <authorList>
            <person name="Hill Y.J."/>
            <person name="Watkin E.L.J."/>
            <person name="O'Hara G.W."/>
            <person name="Terpolilli J."/>
            <person name="Tye M.L."/>
            <person name="Kohlmeier M.G."/>
        </authorList>
    </citation>
    <scope>NUCLEOTIDE SEQUENCE</scope>
    <source>
        <strain evidence="1">WSM2240</strain>
    </source>
</reference>
<name>A0AAU8CS39_9HYPH</name>
<proteinExistence type="predicted"/>